<dbReference type="Pfam" id="PF02203">
    <property type="entry name" value="TarH"/>
    <property type="match status" value="1"/>
</dbReference>
<dbReference type="InterPro" id="IPR051310">
    <property type="entry name" value="MCP_chemotaxis"/>
</dbReference>
<feature type="domain" description="Methyl-accepting transducer" evidence="15">
    <location>
        <begin position="270"/>
        <end position="499"/>
    </location>
</feature>
<dbReference type="SUPFAM" id="SSF58104">
    <property type="entry name" value="Methyl-accepting chemotaxis protein (MCP) signaling domain"/>
    <property type="match status" value="1"/>
</dbReference>
<feature type="coiled-coil region" evidence="12">
    <location>
        <begin position="470"/>
        <end position="508"/>
    </location>
</feature>
<evidence type="ECO:0000259" key="15">
    <source>
        <dbReference type="PROSITE" id="PS50111"/>
    </source>
</evidence>
<dbReference type="FunFam" id="1.10.287.950:FF:000001">
    <property type="entry name" value="Methyl-accepting chemotaxis sensory transducer"/>
    <property type="match status" value="1"/>
</dbReference>
<dbReference type="EMBL" id="CP148753">
    <property type="protein sequence ID" value="WXR71515.1"/>
    <property type="molecule type" value="Genomic_DNA"/>
</dbReference>
<dbReference type="SUPFAM" id="SSF47170">
    <property type="entry name" value="Aspartate receptor, ligand-binding domain"/>
    <property type="match status" value="1"/>
</dbReference>
<dbReference type="CDD" id="cd06225">
    <property type="entry name" value="HAMP"/>
    <property type="match status" value="1"/>
</dbReference>
<evidence type="ECO:0000256" key="5">
    <source>
        <dbReference type="ARBA" id="ARBA00022519"/>
    </source>
</evidence>
<evidence type="ECO:0000256" key="9">
    <source>
        <dbReference type="ARBA" id="ARBA00023224"/>
    </source>
</evidence>
<organism evidence="17 19">
    <name type="scientific">Achromobacter veterisilvae</name>
    <dbReference type="NCBI Taxonomy" id="2069367"/>
    <lineage>
        <taxon>Bacteria</taxon>
        <taxon>Pseudomonadati</taxon>
        <taxon>Pseudomonadota</taxon>
        <taxon>Betaproteobacteria</taxon>
        <taxon>Burkholderiales</taxon>
        <taxon>Alcaligenaceae</taxon>
        <taxon>Achromobacter</taxon>
    </lineage>
</organism>
<dbReference type="InterPro" id="IPR004089">
    <property type="entry name" value="MCPsignal_dom"/>
</dbReference>
<evidence type="ECO:0000256" key="6">
    <source>
        <dbReference type="ARBA" id="ARBA00022692"/>
    </source>
</evidence>
<evidence type="ECO:0000256" key="2">
    <source>
        <dbReference type="ARBA" id="ARBA00022475"/>
    </source>
</evidence>
<evidence type="ECO:0000313" key="20">
    <source>
        <dbReference type="Proteomes" id="UP001456224"/>
    </source>
</evidence>
<evidence type="ECO:0000256" key="13">
    <source>
        <dbReference type="SAM" id="MobiDB-lite"/>
    </source>
</evidence>
<evidence type="ECO:0000313" key="18">
    <source>
        <dbReference type="EMBL" id="WXR71515.1"/>
    </source>
</evidence>
<keyword evidence="8 14" id="KW-0472">Membrane</keyword>
<evidence type="ECO:0000313" key="17">
    <source>
        <dbReference type="EMBL" id="SSW73863.1"/>
    </source>
</evidence>
<keyword evidence="5" id="KW-0997">Cell inner membrane</keyword>
<keyword evidence="7 14" id="KW-1133">Transmembrane helix</keyword>
<dbReference type="SMART" id="SM00283">
    <property type="entry name" value="MA"/>
    <property type="match status" value="1"/>
</dbReference>
<reference evidence="17 19" key="1">
    <citation type="submission" date="2018-07" db="EMBL/GenBank/DDBJ databases">
        <authorList>
            <person name="Peeters C."/>
        </authorList>
    </citation>
    <scope>NUCLEOTIDE SEQUENCE [LARGE SCALE GENOMIC DNA]</scope>
    <source>
        <strain evidence="17 19">LMG 30378</strain>
    </source>
</reference>
<dbReference type="GO" id="GO:0007165">
    <property type="term" value="P:signal transduction"/>
    <property type="evidence" value="ECO:0007669"/>
    <property type="project" value="UniProtKB-KW"/>
</dbReference>
<evidence type="ECO:0000256" key="7">
    <source>
        <dbReference type="ARBA" id="ARBA00022989"/>
    </source>
</evidence>
<dbReference type="InterPro" id="IPR003660">
    <property type="entry name" value="HAMP_dom"/>
</dbReference>
<protein>
    <submittedName>
        <fullName evidence="17 18">Methyl-accepting chemotaxis protein</fullName>
    </submittedName>
</protein>
<name>A0A446D1B0_9BURK</name>
<feature type="transmembrane region" description="Helical" evidence="14">
    <location>
        <begin position="192"/>
        <end position="211"/>
    </location>
</feature>
<feature type="compositionally biased region" description="Low complexity" evidence="13">
    <location>
        <begin position="538"/>
        <end position="550"/>
    </location>
</feature>
<accession>A0A446D1B0</accession>
<dbReference type="PANTHER" id="PTHR43531">
    <property type="entry name" value="PROTEIN ICFG"/>
    <property type="match status" value="1"/>
</dbReference>
<evidence type="ECO:0000256" key="8">
    <source>
        <dbReference type="ARBA" id="ARBA00023136"/>
    </source>
</evidence>
<feature type="domain" description="HAMP" evidence="16">
    <location>
        <begin position="213"/>
        <end position="265"/>
    </location>
</feature>
<dbReference type="OrthoDB" id="9806477at2"/>
<dbReference type="InterPro" id="IPR004090">
    <property type="entry name" value="Chemotax_Me-accpt_rcpt"/>
</dbReference>
<evidence type="ECO:0000256" key="12">
    <source>
        <dbReference type="SAM" id="Coils"/>
    </source>
</evidence>
<keyword evidence="3" id="KW-0488">Methylation</keyword>
<evidence type="ECO:0000256" key="11">
    <source>
        <dbReference type="PROSITE-ProRule" id="PRU00284"/>
    </source>
</evidence>
<evidence type="ECO:0000256" key="4">
    <source>
        <dbReference type="ARBA" id="ARBA00022500"/>
    </source>
</evidence>
<comment type="subcellular location">
    <subcellularLocation>
        <location evidence="1">Cell inner membrane</location>
        <topology evidence="1">Multi-pass membrane protein</topology>
    </subcellularLocation>
</comment>
<comment type="similarity">
    <text evidence="10">Belongs to the methyl-accepting chemotaxis (MCP) protein family.</text>
</comment>
<feature type="compositionally biased region" description="Low complexity" evidence="13">
    <location>
        <begin position="558"/>
        <end position="586"/>
    </location>
</feature>
<feature type="region of interest" description="Disordered" evidence="13">
    <location>
        <begin position="527"/>
        <end position="622"/>
    </location>
</feature>
<evidence type="ECO:0000256" key="1">
    <source>
        <dbReference type="ARBA" id="ARBA00004429"/>
    </source>
</evidence>
<keyword evidence="6 14" id="KW-0812">Transmembrane</keyword>
<keyword evidence="20" id="KW-1185">Reference proteome</keyword>
<dbReference type="PROSITE" id="PS50111">
    <property type="entry name" value="CHEMOTAXIS_TRANSDUC_2"/>
    <property type="match status" value="1"/>
</dbReference>
<keyword evidence="4" id="KW-0145">Chemotaxis</keyword>
<keyword evidence="2" id="KW-1003">Cell membrane</keyword>
<keyword evidence="9 11" id="KW-0807">Transducer</keyword>
<gene>
    <name evidence="17" type="primary">tar_2</name>
    <name evidence="17" type="ORF">AVE30378_06210</name>
    <name evidence="18" type="ORF">WHX56_17855</name>
</gene>
<evidence type="ECO:0000256" key="10">
    <source>
        <dbReference type="ARBA" id="ARBA00029447"/>
    </source>
</evidence>
<evidence type="ECO:0000313" key="19">
    <source>
        <dbReference type="Proteomes" id="UP000289465"/>
    </source>
</evidence>
<dbReference type="CDD" id="cd11386">
    <property type="entry name" value="MCP_signal"/>
    <property type="match status" value="1"/>
</dbReference>
<evidence type="ECO:0000259" key="16">
    <source>
        <dbReference type="PROSITE" id="PS50885"/>
    </source>
</evidence>
<keyword evidence="12" id="KW-0175">Coiled coil</keyword>
<dbReference type="GO" id="GO:0004888">
    <property type="term" value="F:transmembrane signaling receptor activity"/>
    <property type="evidence" value="ECO:0007669"/>
    <property type="project" value="InterPro"/>
</dbReference>
<dbReference type="Pfam" id="PF00672">
    <property type="entry name" value="HAMP"/>
    <property type="match status" value="1"/>
</dbReference>
<dbReference type="EMBL" id="UFQC01000068">
    <property type="protein sequence ID" value="SSW73863.1"/>
    <property type="molecule type" value="Genomic_DNA"/>
</dbReference>
<dbReference type="Proteomes" id="UP000289465">
    <property type="component" value="Unassembled WGS sequence"/>
</dbReference>
<proteinExistence type="inferred from homology"/>
<evidence type="ECO:0000256" key="14">
    <source>
        <dbReference type="SAM" id="Phobius"/>
    </source>
</evidence>
<dbReference type="PANTHER" id="PTHR43531:SF14">
    <property type="entry name" value="METHYL-ACCEPTING CHEMOTAXIS PROTEIN I-RELATED"/>
    <property type="match status" value="1"/>
</dbReference>
<evidence type="ECO:0000256" key="3">
    <source>
        <dbReference type="ARBA" id="ARBA00022481"/>
    </source>
</evidence>
<dbReference type="Pfam" id="PF00015">
    <property type="entry name" value="MCPsignal"/>
    <property type="match status" value="1"/>
</dbReference>
<reference evidence="18 20" key="2">
    <citation type="submission" date="2024-03" db="EMBL/GenBank/DDBJ databases">
        <title>Reference genomes for the five species model microbial community.</title>
        <authorList>
            <person name="Padfield D."/>
        </authorList>
    </citation>
    <scope>NUCLEOTIDE SEQUENCE [LARGE SCALE GENOMIC DNA]</scope>
    <source>
        <strain evidence="18 20">AB1</strain>
    </source>
</reference>
<dbReference type="RefSeq" id="WP_129246990.1">
    <property type="nucleotide sequence ID" value="NZ_CP148753.1"/>
</dbReference>
<dbReference type="PRINTS" id="PR00260">
    <property type="entry name" value="CHEMTRNSDUCR"/>
</dbReference>
<feature type="coiled-coil region" evidence="12">
    <location>
        <begin position="289"/>
        <end position="323"/>
    </location>
</feature>
<dbReference type="SMART" id="SM00304">
    <property type="entry name" value="HAMP"/>
    <property type="match status" value="1"/>
</dbReference>
<dbReference type="InterPro" id="IPR035440">
    <property type="entry name" value="4HB_MCP_dom_sf"/>
</dbReference>
<dbReference type="GO" id="GO:0005886">
    <property type="term" value="C:plasma membrane"/>
    <property type="evidence" value="ECO:0007669"/>
    <property type="project" value="UniProtKB-SubCell"/>
</dbReference>
<dbReference type="Proteomes" id="UP001456224">
    <property type="component" value="Chromosome"/>
</dbReference>
<dbReference type="InterPro" id="IPR003122">
    <property type="entry name" value="Tar_rcpt_lig-bd"/>
</dbReference>
<dbReference type="Gene3D" id="1.10.287.950">
    <property type="entry name" value="Methyl-accepting chemotaxis protein"/>
    <property type="match status" value="1"/>
</dbReference>
<dbReference type="AlphaFoldDB" id="A0A446D1B0"/>
<dbReference type="GO" id="GO:0006935">
    <property type="term" value="P:chemotaxis"/>
    <property type="evidence" value="ECO:0007669"/>
    <property type="project" value="UniProtKB-KW"/>
</dbReference>
<dbReference type="PROSITE" id="PS50885">
    <property type="entry name" value="HAMP"/>
    <property type="match status" value="1"/>
</dbReference>
<sequence length="622" mass="65392">MLVNLKVRTCLILVLLLFTGAMFISNGVAWMGLDSSSQKLDQVNEAYSTQAAQVNRAYSLFVSGRLLLANSLMDMQQGKTEQATSQAQRAEKLMQDGAKALDAYSKAPRLPGSEAVNGKLESAYRQFDGLVKRQAAALSSMAVQEYLDLNDAGTAANAALRDAVGEVLAFVDASTDELIAQAGAAHGVSRTVTIVMLAIALALALGCWIFINRTVLRPLHEAGSHFEKISAGDFTGRIEVRSTNEIGHLFAAVKRMQESLTRTVALVRRGVDEINVGSREISAGNADLSSRTEQQAASLEETAASMEELASTVKQNADNARQANQLAASASDVAERGGSAVSEVVNTMQEISASSRKISEIVSVIDGIAFQTNILALNAAVEAARAGEQGKGFAVVAGEVRSLAQRSAQAAKEIKGLIEDSVTKVGAGSQQVERAGATMQEIVASVKRVTDIMGEISAASEEQSSGIDQVNRAVSQMDEVTQQNAALVEEAAAAAGSLQEQAQRLAEAVSVFKINAGEVIEVPAQQLAQPRSAPRMPAPAVKTPAAAAPVERAERAEPAAQAPKAAAAPRLTQVARPKPAAAASSVRPRRPASRTADATDAAPVRPSANRRQAPSDDDWESF</sequence>
<dbReference type="Gene3D" id="1.20.120.30">
    <property type="entry name" value="Aspartate receptor, ligand-binding domain"/>
    <property type="match status" value="1"/>
</dbReference>